<proteinExistence type="predicted"/>
<gene>
    <name evidence="1" type="ORF">CTOB1V02_LOCUS9595</name>
</gene>
<protein>
    <submittedName>
        <fullName evidence="1">Uncharacterized protein</fullName>
    </submittedName>
</protein>
<dbReference type="EMBL" id="OB663842">
    <property type="protein sequence ID" value="CAD7231752.1"/>
    <property type="molecule type" value="Genomic_DNA"/>
</dbReference>
<organism evidence="1">
    <name type="scientific">Cyprideis torosa</name>
    <dbReference type="NCBI Taxonomy" id="163714"/>
    <lineage>
        <taxon>Eukaryota</taxon>
        <taxon>Metazoa</taxon>
        <taxon>Ecdysozoa</taxon>
        <taxon>Arthropoda</taxon>
        <taxon>Crustacea</taxon>
        <taxon>Oligostraca</taxon>
        <taxon>Ostracoda</taxon>
        <taxon>Podocopa</taxon>
        <taxon>Podocopida</taxon>
        <taxon>Cytherocopina</taxon>
        <taxon>Cytheroidea</taxon>
        <taxon>Cytherideidae</taxon>
        <taxon>Cyprideis</taxon>
    </lineage>
</organism>
<reference evidence="1" key="1">
    <citation type="submission" date="2020-11" db="EMBL/GenBank/DDBJ databases">
        <authorList>
            <person name="Tran Van P."/>
        </authorList>
    </citation>
    <scope>NUCLEOTIDE SEQUENCE</scope>
</reference>
<dbReference type="AlphaFoldDB" id="A0A7R8WIX4"/>
<dbReference type="SUPFAM" id="SSF52540">
    <property type="entry name" value="P-loop containing nucleoside triphosphate hydrolases"/>
    <property type="match status" value="1"/>
</dbReference>
<sequence>MTDDQARKSYEKALRLESEFSEFFTAIVQGDTPEEIYSKVKEIVRAQSGDSTNRRIWVPAKDKTQI</sequence>
<dbReference type="Gene3D" id="3.40.50.300">
    <property type="entry name" value="P-loop containing nucleotide triphosphate hydrolases"/>
    <property type="match status" value="1"/>
</dbReference>
<dbReference type="OrthoDB" id="10067129at2759"/>
<evidence type="ECO:0000313" key="1">
    <source>
        <dbReference type="EMBL" id="CAD7231752.1"/>
    </source>
</evidence>
<dbReference type="InterPro" id="IPR027417">
    <property type="entry name" value="P-loop_NTPase"/>
</dbReference>
<name>A0A7R8WIX4_9CRUS</name>
<accession>A0A7R8WIX4</accession>